<dbReference type="EMBL" id="CVRI01000063">
    <property type="protein sequence ID" value="CRL04463.1"/>
    <property type="molecule type" value="Genomic_DNA"/>
</dbReference>
<feature type="compositionally biased region" description="Polar residues" evidence="8">
    <location>
        <begin position="248"/>
        <end position="259"/>
    </location>
</feature>
<dbReference type="InterPro" id="IPR018200">
    <property type="entry name" value="USP_CS"/>
</dbReference>
<feature type="region of interest" description="Disordered" evidence="8">
    <location>
        <begin position="565"/>
        <end position="609"/>
    </location>
</feature>
<dbReference type="STRING" id="568069.A0A1J1IWC1"/>
<feature type="compositionally biased region" description="Polar residues" evidence="8">
    <location>
        <begin position="717"/>
        <end position="728"/>
    </location>
</feature>
<feature type="region of interest" description="Disordered" evidence="8">
    <location>
        <begin position="488"/>
        <end position="548"/>
    </location>
</feature>
<keyword evidence="5" id="KW-0833">Ubl conjugation pathway</keyword>
<dbReference type="PROSITE" id="PS00973">
    <property type="entry name" value="USP_2"/>
    <property type="match status" value="1"/>
</dbReference>
<dbReference type="InterPro" id="IPR001394">
    <property type="entry name" value="Peptidase_C19_UCH"/>
</dbReference>
<feature type="region of interest" description="Disordered" evidence="8">
    <location>
        <begin position="751"/>
        <end position="775"/>
    </location>
</feature>
<keyword evidence="7" id="KW-0788">Thiol protease</keyword>
<dbReference type="PANTHER" id="PTHR24006:SF687">
    <property type="entry name" value="UBIQUITIN CARBOXYL-TERMINAL HYDROLASE 10"/>
    <property type="match status" value="1"/>
</dbReference>
<feature type="compositionally biased region" description="Polar residues" evidence="8">
    <location>
        <begin position="592"/>
        <end position="608"/>
    </location>
</feature>
<feature type="compositionally biased region" description="Low complexity" evidence="8">
    <location>
        <begin position="1"/>
        <end position="30"/>
    </location>
</feature>
<feature type="region of interest" description="Disordered" evidence="8">
    <location>
        <begin position="96"/>
        <end position="168"/>
    </location>
</feature>
<protein>
    <recommendedName>
        <fullName evidence="3">ubiquitinyl hydrolase 1</fullName>
        <ecNumber evidence="3">3.4.19.12</ecNumber>
    </recommendedName>
</protein>
<feature type="compositionally biased region" description="Low complexity" evidence="8">
    <location>
        <begin position="690"/>
        <end position="716"/>
    </location>
</feature>
<comment type="catalytic activity">
    <reaction evidence="1">
        <text>Thiol-dependent hydrolysis of ester, thioester, amide, peptide and isopeptide bonds formed by the C-terminal Gly of ubiquitin (a 76-residue protein attached to proteins as an intracellular targeting signal).</text>
        <dbReference type="EC" id="3.4.19.12"/>
    </reaction>
</comment>
<name>A0A1J1IWC1_9DIPT</name>
<organism evidence="10 11">
    <name type="scientific">Clunio marinus</name>
    <dbReference type="NCBI Taxonomy" id="568069"/>
    <lineage>
        <taxon>Eukaryota</taxon>
        <taxon>Metazoa</taxon>
        <taxon>Ecdysozoa</taxon>
        <taxon>Arthropoda</taxon>
        <taxon>Hexapoda</taxon>
        <taxon>Insecta</taxon>
        <taxon>Pterygota</taxon>
        <taxon>Neoptera</taxon>
        <taxon>Endopterygota</taxon>
        <taxon>Diptera</taxon>
        <taxon>Nematocera</taxon>
        <taxon>Chironomoidea</taxon>
        <taxon>Chironomidae</taxon>
        <taxon>Clunio</taxon>
    </lineage>
</organism>
<feature type="region of interest" description="Disordered" evidence="8">
    <location>
        <begin position="690"/>
        <end position="731"/>
    </location>
</feature>
<feature type="region of interest" description="Disordered" evidence="8">
    <location>
        <begin position="624"/>
        <end position="652"/>
    </location>
</feature>
<dbReference type="GO" id="GO:0004843">
    <property type="term" value="F:cysteine-type deubiquitinase activity"/>
    <property type="evidence" value="ECO:0007669"/>
    <property type="project" value="UniProtKB-EC"/>
</dbReference>
<dbReference type="InterPro" id="IPR038765">
    <property type="entry name" value="Papain-like_cys_pep_sf"/>
</dbReference>
<keyword evidence="4" id="KW-0645">Protease</keyword>
<dbReference type="Pfam" id="PF00443">
    <property type="entry name" value="UCH"/>
    <property type="match status" value="1"/>
</dbReference>
<feature type="compositionally biased region" description="Polar residues" evidence="8">
    <location>
        <begin position="495"/>
        <end position="514"/>
    </location>
</feature>
<dbReference type="EC" id="3.4.19.12" evidence="3"/>
<feature type="compositionally biased region" description="Basic and acidic residues" evidence="8">
    <location>
        <begin position="538"/>
        <end position="548"/>
    </location>
</feature>
<dbReference type="GO" id="GO:0005829">
    <property type="term" value="C:cytosol"/>
    <property type="evidence" value="ECO:0007669"/>
    <property type="project" value="TreeGrafter"/>
</dbReference>
<dbReference type="Gene3D" id="3.90.70.10">
    <property type="entry name" value="Cysteine proteinases"/>
    <property type="match status" value="1"/>
</dbReference>
<evidence type="ECO:0000313" key="11">
    <source>
        <dbReference type="Proteomes" id="UP000183832"/>
    </source>
</evidence>
<gene>
    <name evidence="10" type="ORF">CLUMA_CG017546</name>
</gene>
<feature type="compositionally biased region" description="Low complexity" evidence="8">
    <location>
        <begin position="148"/>
        <end position="159"/>
    </location>
</feature>
<reference evidence="10 11" key="1">
    <citation type="submission" date="2015-04" db="EMBL/GenBank/DDBJ databases">
        <authorList>
            <person name="Syromyatnikov M.Y."/>
            <person name="Popov V.N."/>
        </authorList>
    </citation>
    <scope>NUCLEOTIDE SEQUENCE [LARGE SCALE GENOMIC DNA]</scope>
</reference>
<sequence length="1196" mass="133505">MSPPLTNFQTNTTSTTTSSSPSSNQSNNTSHPHHPQSTGHYSSQQIYPQMFPSGTVPLLQHFPIHTGYVSNGPPGQTMIPALYPQNTERDTNMGIQVQNDHHTNPPPLAQQQQHMLNNNNNNNRGRRGRARGGTNMGRRDYPMRHNNQHQQQQQQQNQQSSVPNAEYSQMEPSATALMSSGPYPQFYIHHHFPPYYGPPGGGPHIAALPGSTSSATAQNLTGQPLFAIQQPLHVYPYPFMYNVMPTQPHQMTHQQSEISENEHNQNPDSSGAPPPTLIQSIPWPHHVAFSEPHQQPIFQHSPHVVGGTGGGGGGEVDLEFTQDEYQMQIINHPSNFQVMTPNIDGQCLQQNLYVEPIMTENETTIDQNEIYQHESNMNPTENDNESVAAGELLIIEKTRDLMIQTDVVHSSPHSGVHHVLQVHNPTNVAATQMEMNNENNNNNIIEVQSSTVADLTNNAAELKYEEVNAPPTKVVNVIDNKMIVKTKEKPPAWGNPQNFINQQSMKKQTASVSVSAIPHKDSVQLQQNNVDSSNDYGNDGKERNGEMNNERDKQFPAFQSTFSTVAAATAPSQSKQQTSSKQHVDGKKTEFRQQQNETQTSKAQTQMALSERVKQQIVTTITGVGGSSQDVNNKKSETGAAVQENVRTAEEVTPASLPVADKVTQHSTKPSVATNNSTPVRATWAELFMSSDTGSSSKPSSTTTSQSSETTQKQSTIPKTHSEPTIVNQQQQPPQLLPGVMSYSAVSAQSVTVNSQPPTSTVTATTASGDASDSKILPQNTKLNEFNNNSTMNVNHNVHSKSSHVDQHAMKLGDFFSKYKIESSSVSLLPRGLLNKSNYCYINAILQALVACPPFYHLMKAIPQMSPTYRVQTKTPVTDAMVELVSNYSPLPYRKWVPRDKMNRKEEVPEIIRDSAFEPVCIFKMLQALRTEMFPVEGRQEDAEEFLSFILNRMNDEMIEVISGTRNKSTITRTTDFGRSPISDIFGGKLRLRVHREGDHSSDNIEPFFTLKLVIEKATTVREALEILVGRDQLEGVTCSRTNQEVVAWQQVTLEELPVVLILHLKCFDFKKDSCTKILKTVEFPVELKLDPKIIASKNKYQQKQKQYKLFAVVYHDGKEASKGHYITDVFHVGYSSWIRYDDSTVKAVPEANVLNPKSPRVPYLLYYRRYDTIGANREQRDHNCNNHQNNQKSTK</sequence>
<dbReference type="Proteomes" id="UP000183832">
    <property type="component" value="Unassembled WGS sequence"/>
</dbReference>
<keyword evidence="11" id="KW-1185">Reference proteome</keyword>
<evidence type="ECO:0000256" key="1">
    <source>
        <dbReference type="ARBA" id="ARBA00000707"/>
    </source>
</evidence>
<dbReference type="OrthoDB" id="429671at2759"/>
<dbReference type="GO" id="GO:0010506">
    <property type="term" value="P:regulation of autophagy"/>
    <property type="evidence" value="ECO:0007669"/>
    <property type="project" value="TreeGrafter"/>
</dbReference>
<accession>A0A1J1IWC1</accession>
<evidence type="ECO:0000259" key="9">
    <source>
        <dbReference type="PROSITE" id="PS50235"/>
    </source>
</evidence>
<feature type="compositionally biased region" description="Low complexity" evidence="8">
    <location>
        <begin position="759"/>
        <end position="771"/>
    </location>
</feature>
<dbReference type="PROSITE" id="PS50235">
    <property type="entry name" value="USP_3"/>
    <property type="match status" value="1"/>
</dbReference>
<feature type="compositionally biased region" description="Basic and acidic residues" evidence="8">
    <location>
        <begin position="582"/>
        <end position="591"/>
    </location>
</feature>
<comment type="similarity">
    <text evidence="2">Belongs to the peptidase C19 family. USP10 subfamily.</text>
</comment>
<keyword evidence="6" id="KW-0378">Hydrolase</keyword>
<evidence type="ECO:0000313" key="10">
    <source>
        <dbReference type="EMBL" id="CRL04463.1"/>
    </source>
</evidence>
<dbReference type="AlphaFoldDB" id="A0A1J1IWC1"/>
<dbReference type="PANTHER" id="PTHR24006">
    <property type="entry name" value="UBIQUITIN CARBOXYL-TERMINAL HYDROLASE"/>
    <property type="match status" value="1"/>
</dbReference>
<feature type="region of interest" description="Disordered" evidence="8">
    <location>
        <begin position="1"/>
        <end position="42"/>
    </location>
</feature>
<feature type="compositionally biased region" description="Low complexity" evidence="8">
    <location>
        <begin position="566"/>
        <end position="581"/>
    </location>
</feature>
<dbReference type="InterPro" id="IPR050164">
    <property type="entry name" value="Peptidase_C19"/>
</dbReference>
<dbReference type="CDD" id="cd02257">
    <property type="entry name" value="Peptidase_C19"/>
    <property type="match status" value="1"/>
</dbReference>
<evidence type="ECO:0000256" key="3">
    <source>
        <dbReference type="ARBA" id="ARBA00012759"/>
    </source>
</evidence>
<evidence type="ECO:0000256" key="6">
    <source>
        <dbReference type="ARBA" id="ARBA00022801"/>
    </source>
</evidence>
<dbReference type="GO" id="GO:0030330">
    <property type="term" value="P:DNA damage response, signal transduction by p53 class mediator"/>
    <property type="evidence" value="ECO:0007669"/>
    <property type="project" value="TreeGrafter"/>
</dbReference>
<dbReference type="GO" id="GO:0005634">
    <property type="term" value="C:nucleus"/>
    <property type="evidence" value="ECO:0007669"/>
    <property type="project" value="TreeGrafter"/>
</dbReference>
<feature type="region of interest" description="Disordered" evidence="8">
    <location>
        <begin position="248"/>
        <end position="280"/>
    </location>
</feature>
<evidence type="ECO:0000256" key="7">
    <source>
        <dbReference type="ARBA" id="ARBA00022807"/>
    </source>
</evidence>
<feature type="compositionally biased region" description="Polar residues" evidence="8">
    <location>
        <begin position="523"/>
        <end position="536"/>
    </location>
</feature>
<dbReference type="InterPro" id="IPR028889">
    <property type="entry name" value="USP"/>
</dbReference>
<evidence type="ECO:0000256" key="8">
    <source>
        <dbReference type="SAM" id="MobiDB-lite"/>
    </source>
</evidence>
<dbReference type="GO" id="GO:0006508">
    <property type="term" value="P:proteolysis"/>
    <property type="evidence" value="ECO:0007669"/>
    <property type="project" value="UniProtKB-KW"/>
</dbReference>
<proteinExistence type="inferred from homology"/>
<dbReference type="GO" id="GO:0016579">
    <property type="term" value="P:protein deubiquitination"/>
    <property type="evidence" value="ECO:0007669"/>
    <property type="project" value="InterPro"/>
</dbReference>
<dbReference type="SUPFAM" id="SSF54001">
    <property type="entry name" value="Cysteine proteinases"/>
    <property type="match status" value="1"/>
</dbReference>
<evidence type="ECO:0000256" key="2">
    <source>
        <dbReference type="ARBA" id="ARBA00005427"/>
    </source>
</evidence>
<feature type="domain" description="USP" evidence="9">
    <location>
        <begin position="831"/>
        <end position="1171"/>
    </location>
</feature>
<evidence type="ECO:0000256" key="4">
    <source>
        <dbReference type="ARBA" id="ARBA00022670"/>
    </source>
</evidence>
<evidence type="ECO:0000256" key="5">
    <source>
        <dbReference type="ARBA" id="ARBA00022786"/>
    </source>
</evidence>